<reference evidence="3 4" key="1">
    <citation type="journal article" date="2015" name="Genome Biol. Evol.">
        <title>Comparative Genomics of a Bacterivorous Green Alga Reveals Evolutionary Causalities and Consequences of Phago-Mixotrophic Mode of Nutrition.</title>
        <authorList>
            <person name="Burns J.A."/>
            <person name="Paasch A."/>
            <person name="Narechania A."/>
            <person name="Kim E."/>
        </authorList>
    </citation>
    <scope>NUCLEOTIDE SEQUENCE [LARGE SCALE GENOMIC DNA]</scope>
    <source>
        <strain evidence="3 4">PLY_AMNH</strain>
    </source>
</reference>
<dbReference type="Gene3D" id="2.60.120.260">
    <property type="entry name" value="Galactose-binding domain-like"/>
    <property type="match status" value="1"/>
</dbReference>
<dbReference type="EMBL" id="LGRX02016983">
    <property type="protein sequence ID" value="KAK3261325.1"/>
    <property type="molecule type" value="Genomic_DNA"/>
</dbReference>
<feature type="domain" description="Glycosyl hydrolases family 2 sugar binding" evidence="2">
    <location>
        <begin position="28"/>
        <end position="118"/>
    </location>
</feature>
<comment type="caution">
    <text evidence="3">The sequence shown here is derived from an EMBL/GenBank/DDBJ whole genome shotgun (WGS) entry which is preliminary data.</text>
</comment>
<evidence type="ECO:0000259" key="2">
    <source>
        <dbReference type="Pfam" id="PF02837"/>
    </source>
</evidence>
<keyword evidence="4" id="KW-1185">Reference proteome</keyword>
<accession>A0AAE0FKD6</accession>
<comment type="similarity">
    <text evidence="1">Belongs to the glycosyl hydrolase 2 family.</text>
</comment>
<dbReference type="PANTHER" id="PTHR42732">
    <property type="entry name" value="BETA-GALACTOSIDASE"/>
    <property type="match status" value="1"/>
</dbReference>
<evidence type="ECO:0000256" key="1">
    <source>
        <dbReference type="ARBA" id="ARBA00007401"/>
    </source>
</evidence>
<dbReference type="InterPro" id="IPR051913">
    <property type="entry name" value="GH2_Domain-Containing"/>
</dbReference>
<dbReference type="Proteomes" id="UP001190700">
    <property type="component" value="Unassembled WGS sequence"/>
</dbReference>
<proteinExistence type="inferred from homology"/>
<dbReference type="Pfam" id="PF02837">
    <property type="entry name" value="Glyco_hydro_2_N"/>
    <property type="match status" value="1"/>
</dbReference>
<dbReference type="SUPFAM" id="SSF49785">
    <property type="entry name" value="Galactose-binding domain-like"/>
    <property type="match status" value="1"/>
</dbReference>
<dbReference type="InterPro" id="IPR006104">
    <property type="entry name" value="Glyco_hydro_2_N"/>
</dbReference>
<evidence type="ECO:0000313" key="4">
    <source>
        <dbReference type="Proteomes" id="UP001190700"/>
    </source>
</evidence>
<protein>
    <recommendedName>
        <fullName evidence="2">Glycosyl hydrolases family 2 sugar binding domain-containing protein</fullName>
    </recommendedName>
</protein>
<dbReference type="GO" id="GO:0005975">
    <property type="term" value="P:carbohydrate metabolic process"/>
    <property type="evidence" value="ECO:0007669"/>
    <property type="project" value="InterPro"/>
</dbReference>
<dbReference type="InterPro" id="IPR008979">
    <property type="entry name" value="Galactose-bd-like_sf"/>
</dbReference>
<dbReference type="GO" id="GO:0004553">
    <property type="term" value="F:hydrolase activity, hydrolyzing O-glycosyl compounds"/>
    <property type="evidence" value="ECO:0007669"/>
    <property type="project" value="InterPro"/>
</dbReference>
<dbReference type="AlphaFoldDB" id="A0AAE0FKD6"/>
<name>A0AAE0FKD6_9CHLO</name>
<sequence length="187" mass="20814">MDLPHDFIVEGNFTKHANEAHGYLPYAMGCYYFNFSLPQSARGKSVSLEFEGVQRNSTTWLNDAYLGNHPSGYTPFRFDLAESALKFGSINALFVFVDATHPDGWWYDGGGIYRNVWLHIVDRLHVVPWGVYLPAEVTSPISGAGTADARLSAETTVVNTYNATTTFALETLIKRAVGRWLGMELPT</sequence>
<gene>
    <name evidence="3" type="ORF">CYMTET_29764</name>
</gene>
<dbReference type="PANTHER" id="PTHR42732:SF1">
    <property type="entry name" value="BETA-MANNOSIDASE"/>
    <property type="match status" value="1"/>
</dbReference>
<evidence type="ECO:0000313" key="3">
    <source>
        <dbReference type="EMBL" id="KAK3261325.1"/>
    </source>
</evidence>
<organism evidence="3 4">
    <name type="scientific">Cymbomonas tetramitiformis</name>
    <dbReference type="NCBI Taxonomy" id="36881"/>
    <lineage>
        <taxon>Eukaryota</taxon>
        <taxon>Viridiplantae</taxon>
        <taxon>Chlorophyta</taxon>
        <taxon>Pyramimonadophyceae</taxon>
        <taxon>Pyramimonadales</taxon>
        <taxon>Pyramimonadaceae</taxon>
        <taxon>Cymbomonas</taxon>
    </lineage>
</organism>